<keyword evidence="4" id="KW-0520">NAD</keyword>
<dbReference type="PANTHER" id="PTHR11017">
    <property type="entry name" value="LEUCINE-RICH REPEAT-CONTAINING PROTEIN"/>
    <property type="match status" value="1"/>
</dbReference>
<dbReference type="Pfam" id="PF01582">
    <property type="entry name" value="TIR"/>
    <property type="match status" value="1"/>
</dbReference>
<dbReference type="InterPro" id="IPR058546">
    <property type="entry name" value="RPS4B/Roq1-like_LRR"/>
</dbReference>
<reference evidence="7" key="1">
    <citation type="submission" date="2022-12" db="EMBL/GenBank/DDBJ databases">
        <title>Draft genome assemblies for two species of Escallonia (Escalloniales).</title>
        <authorList>
            <person name="Chanderbali A."/>
            <person name="Dervinis C."/>
            <person name="Anghel I."/>
            <person name="Soltis D."/>
            <person name="Soltis P."/>
            <person name="Zapata F."/>
        </authorList>
    </citation>
    <scope>NUCLEOTIDE SEQUENCE</scope>
    <source>
        <strain evidence="7">UCBG92.1500</strain>
        <tissue evidence="7">Leaf</tissue>
    </source>
</reference>
<protein>
    <recommendedName>
        <fullName evidence="6">TIR domain-containing protein</fullName>
    </recommendedName>
</protein>
<dbReference type="InterPro" id="IPR000157">
    <property type="entry name" value="TIR_dom"/>
</dbReference>
<feature type="compositionally biased region" description="Polar residues" evidence="5">
    <location>
        <begin position="1074"/>
        <end position="1086"/>
    </location>
</feature>
<evidence type="ECO:0000259" key="6">
    <source>
        <dbReference type="PROSITE" id="PS50104"/>
    </source>
</evidence>
<dbReference type="GO" id="GO:0043531">
    <property type="term" value="F:ADP binding"/>
    <property type="evidence" value="ECO:0007669"/>
    <property type="project" value="InterPro"/>
</dbReference>
<dbReference type="AlphaFoldDB" id="A0AA88U8J6"/>
<dbReference type="Gene3D" id="3.40.50.300">
    <property type="entry name" value="P-loop containing nucleotide triphosphate hydrolases"/>
    <property type="match status" value="1"/>
</dbReference>
<dbReference type="EMBL" id="JAVXUO010002267">
    <property type="protein sequence ID" value="KAK2974925.1"/>
    <property type="molecule type" value="Genomic_DNA"/>
</dbReference>
<dbReference type="Pfam" id="PF00931">
    <property type="entry name" value="NB-ARC"/>
    <property type="match status" value="1"/>
</dbReference>
<dbReference type="GO" id="GO:0007165">
    <property type="term" value="P:signal transduction"/>
    <property type="evidence" value="ECO:0007669"/>
    <property type="project" value="InterPro"/>
</dbReference>
<dbReference type="InterPro" id="IPR002182">
    <property type="entry name" value="NB-ARC"/>
</dbReference>
<keyword evidence="3" id="KW-0611">Plant defense</keyword>
<organism evidence="7 8">
    <name type="scientific">Escallonia rubra</name>
    <dbReference type="NCBI Taxonomy" id="112253"/>
    <lineage>
        <taxon>Eukaryota</taxon>
        <taxon>Viridiplantae</taxon>
        <taxon>Streptophyta</taxon>
        <taxon>Embryophyta</taxon>
        <taxon>Tracheophyta</taxon>
        <taxon>Spermatophyta</taxon>
        <taxon>Magnoliopsida</taxon>
        <taxon>eudicotyledons</taxon>
        <taxon>Gunneridae</taxon>
        <taxon>Pentapetalae</taxon>
        <taxon>asterids</taxon>
        <taxon>campanulids</taxon>
        <taxon>Escalloniales</taxon>
        <taxon>Escalloniaceae</taxon>
        <taxon>Escallonia</taxon>
    </lineage>
</organism>
<keyword evidence="2" id="KW-0677">Repeat</keyword>
<evidence type="ECO:0000256" key="4">
    <source>
        <dbReference type="ARBA" id="ARBA00023027"/>
    </source>
</evidence>
<dbReference type="Pfam" id="PF23286">
    <property type="entry name" value="LRR_13"/>
    <property type="match status" value="1"/>
</dbReference>
<evidence type="ECO:0000313" key="8">
    <source>
        <dbReference type="Proteomes" id="UP001187471"/>
    </source>
</evidence>
<evidence type="ECO:0000256" key="3">
    <source>
        <dbReference type="ARBA" id="ARBA00022821"/>
    </source>
</evidence>
<keyword evidence="8" id="KW-1185">Reference proteome</keyword>
<feature type="region of interest" description="Disordered" evidence="5">
    <location>
        <begin position="1193"/>
        <end position="1225"/>
    </location>
</feature>
<dbReference type="PROSITE" id="PS50104">
    <property type="entry name" value="TIR"/>
    <property type="match status" value="1"/>
</dbReference>
<dbReference type="InterPro" id="IPR032675">
    <property type="entry name" value="LRR_dom_sf"/>
</dbReference>
<name>A0AA88U8J6_9ASTE</name>
<dbReference type="Pfam" id="PF23282">
    <property type="entry name" value="WHD_ROQ1"/>
    <property type="match status" value="1"/>
</dbReference>
<keyword evidence="1" id="KW-0433">Leucine-rich repeat</keyword>
<dbReference type="SUPFAM" id="SSF52200">
    <property type="entry name" value="Toll/Interleukin receptor TIR domain"/>
    <property type="match status" value="1"/>
</dbReference>
<feature type="domain" description="TIR" evidence="6">
    <location>
        <begin position="14"/>
        <end position="178"/>
    </location>
</feature>
<sequence length="1248" mass="141895">MAASSSSSSTPPHWVYDVFLSFRGEDTRKNFVDHLYKALYEAGIRTFKDDENLERGSSISPELFEAIEGSRFAIVIFSQNYASSSWCLDELVKIIECKNLGGLTTVLPVFYHVDPSDVRKQTGSFAKALEYHDRSKVSSWRQALTEAANTSGWDVEKVENGHESKVIRELVTEVFSELDHPVSNVEEDLVGIDSRVDEVKSLLELGTDDVRFIGIWGMGGIGKTTVAREVFKNISDQFKCAIFVHDVREKSKKNGLKSLQEMILEILTQRDVKVRDILHGVQLISRYVSSKRALVILDDVDSMDQVDALAGNRNWFDKNKIYEVRLLSETESVMLFNLNAFREYYHPKEFEKLSSLVVKYAGGLPLALTVLGKLLYDRDAEMWESVVNRLKDIPEDDIIGKLKVSYDNGLKKVEQEIFLDIACFLKGEKVDHAKRILDSFGFHAGIGITVLVEKSLIVIANGELQMHDLIQQMGWHIVRKAQPIGPWKYSRLWDPQDVCDGTKAVEGLQLDFPEPTELDFSSDTLQRMDKLRLLKFRNVKLSQGVEYLPDGLRWLQWHEYPSKSLPASFQATKLVGLEMQFSHLRKFWPGIKRVDKLAFIDLSHSEKLIRTPDFKDIPNLQMLVLEQCTSLVQVHQSIAFHKKLVVLNLRGCTNLRSLPNNILLVNLEKLVLSGCKKLDKFPDIQGDIDKLSQLYLDGTAIKELPLSIERLKNLDLIDLSRCKFLGSLPSSICSLHFLRFLRLSGCSKLSKLPENLGNLVCLEELHADGTAFLQLLPFIYLPKNLKILSFCGCKPQSSISLFLPWLLMLSSLQELNISCQNLLKLPHDISRLSCLLVLDIRGNDFVNLPSSMSEYPRLQTLLLQGCKKLQVLPELPQSIRSVSADDCVSLEGPPGPLHKYNNLRRFSLNNCVRLMENMVTGRDIPEHFGSELMDPEGTHRKRLDRQDCHKCLPMGWLRVDLTFIRELINDNSLSEALAYVKSVMAGKICLKRFPLTYKRWTGWNGNFPCLTISDCVYIIKPKLWIHLWGGLLTYKKDVMVEDQMTVSPSNYHSQMIRPNTNSNESPLPLEASESGPSDTTATTEINPPTPRPTIRSCGIHIREGWSSRYAPSHIIREGRSTRYAPSHILYTELLMGWLAMAVGPEEFQPFDGPTTLEIIAFGPDPFGPDEFQQFERPKTPEKIFHCTNYIQESTDHSDRPESSEHFASESDSRDEAAVENSKGEPARSFLKRALNYVPSLLRLKRRRQ</sequence>
<dbReference type="InterPro" id="IPR035897">
    <property type="entry name" value="Toll_tir_struct_dom_sf"/>
</dbReference>
<dbReference type="FunFam" id="3.40.50.10140:FF:000007">
    <property type="entry name" value="Disease resistance protein (TIR-NBS-LRR class)"/>
    <property type="match status" value="1"/>
</dbReference>
<dbReference type="PRINTS" id="PR00364">
    <property type="entry name" value="DISEASERSIST"/>
</dbReference>
<dbReference type="InterPro" id="IPR058192">
    <property type="entry name" value="WHD_ROQ1-like"/>
</dbReference>
<gene>
    <name evidence="7" type="ORF">RJ640_001896</name>
</gene>
<accession>A0AA88U8J6</accession>
<comment type="caution">
    <text evidence="7">The sequence shown here is derived from an EMBL/GenBank/DDBJ whole genome shotgun (WGS) entry which is preliminary data.</text>
</comment>
<dbReference type="SUPFAM" id="SSF52047">
    <property type="entry name" value="RNI-like"/>
    <property type="match status" value="1"/>
</dbReference>
<dbReference type="Gene3D" id="1.10.8.430">
    <property type="entry name" value="Helical domain of apoptotic protease-activating factors"/>
    <property type="match status" value="1"/>
</dbReference>
<evidence type="ECO:0000256" key="2">
    <source>
        <dbReference type="ARBA" id="ARBA00022737"/>
    </source>
</evidence>
<dbReference type="InterPro" id="IPR042197">
    <property type="entry name" value="Apaf_helical"/>
</dbReference>
<dbReference type="InterPro" id="IPR044974">
    <property type="entry name" value="Disease_R_plants"/>
</dbReference>
<dbReference type="SMART" id="SM00255">
    <property type="entry name" value="TIR"/>
    <property type="match status" value="1"/>
</dbReference>
<proteinExistence type="predicted"/>
<dbReference type="InterPro" id="IPR027417">
    <property type="entry name" value="P-loop_NTPase"/>
</dbReference>
<dbReference type="SUPFAM" id="SSF52540">
    <property type="entry name" value="P-loop containing nucleoside triphosphate hydrolases"/>
    <property type="match status" value="1"/>
</dbReference>
<dbReference type="SUPFAM" id="SSF52058">
    <property type="entry name" value="L domain-like"/>
    <property type="match status" value="1"/>
</dbReference>
<dbReference type="PANTHER" id="PTHR11017:SF573">
    <property type="entry name" value="ADP-RIBOSYL CYCLASE_CYCLIC ADP-RIBOSE HYDROLASE"/>
    <property type="match status" value="1"/>
</dbReference>
<feature type="region of interest" description="Disordered" evidence="5">
    <location>
        <begin position="1050"/>
        <end position="1093"/>
    </location>
</feature>
<evidence type="ECO:0000256" key="5">
    <source>
        <dbReference type="SAM" id="MobiDB-lite"/>
    </source>
</evidence>
<evidence type="ECO:0000313" key="7">
    <source>
        <dbReference type="EMBL" id="KAK2974925.1"/>
    </source>
</evidence>
<dbReference type="GO" id="GO:0006952">
    <property type="term" value="P:defense response"/>
    <property type="evidence" value="ECO:0007669"/>
    <property type="project" value="InterPro"/>
</dbReference>
<dbReference type="Gene3D" id="3.80.10.10">
    <property type="entry name" value="Ribonuclease Inhibitor"/>
    <property type="match status" value="2"/>
</dbReference>
<feature type="compositionally biased region" description="Polar residues" evidence="5">
    <location>
        <begin position="1050"/>
        <end position="1065"/>
    </location>
</feature>
<dbReference type="Gene3D" id="3.40.50.10140">
    <property type="entry name" value="Toll/interleukin-1 receptor homology (TIR) domain"/>
    <property type="match status" value="1"/>
</dbReference>
<evidence type="ECO:0000256" key="1">
    <source>
        <dbReference type="ARBA" id="ARBA00022614"/>
    </source>
</evidence>
<dbReference type="Proteomes" id="UP001187471">
    <property type="component" value="Unassembled WGS sequence"/>
</dbReference>